<feature type="region of interest" description="Disordered" evidence="2">
    <location>
        <begin position="68"/>
        <end position="87"/>
    </location>
</feature>
<protein>
    <recommendedName>
        <fullName evidence="3">HTH cro/C1-type domain-containing protein</fullName>
    </recommendedName>
</protein>
<keyword evidence="1" id="KW-0802">TPR repeat</keyword>
<reference evidence="4 5" key="1">
    <citation type="submission" date="2015-07" db="EMBL/GenBank/DDBJ databases">
        <title>Genome sequencing of Kibdelosporangium phytohabitans.</title>
        <authorList>
            <person name="Qin S."/>
            <person name="Xing K."/>
        </authorList>
    </citation>
    <scope>NUCLEOTIDE SEQUENCE [LARGE SCALE GENOMIC DNA]</scope>
    <source>
        <strain evidence="4 5">KLBMP1111</strain>
    </source>
</reference>
<dbReference type="InterPro" id="IPR019734">
    <property type="entry name" value="TPR_rpt"/>
</dbReference>
<dbReference type="InterPro" id="IPR010982">
    <property type="entry name" value="Lambda_DNA-bd_dom_sf"/>
</dbReference>
<dbReference type="CDD" id="cd00093">
    <property type="entry name" value="HTH_XRE"/>
    <property type="match status" value="1"/>
</dbReference>
<evidence type="ECO:0000256" key="2">
    <source>
        <dbReference type="SAM" id="MobiDB-lite"/>
    </source>
</evidence>
<sequence>MGKLLRQHRVAAGLTQETLAERARLSGQAIGALERGERRHPHRSTIESLADALQLTEEQRTELAAAAARRRVPAARPGEPSADEPVVHASLPYDLPDFTGRTQEIATCLAAVPSGSSQTIRIIAIDGMAGSGKSTLALHLAHQCAELFPDRQLFLDLHGYTPDQEPVSAAAALEILLRRIGVPDGQLPHELEHSAALWRSRLAARRMLILLDNAVDAQQVLPLLPGSSGHLVLITSRHKLADLDGALHLSLEPMSEPDAVELFTRVVQRPIEDQQGLVKLAGLCGYLPLAIRLAATRLRHRSSWTPRDLADRLRDQQHRLVELSAGNRSVAGAFELSYRDLTTRHREVFRRVGLYPGHHFDSYTAAALCGFSVHDTRDALEHLANAHLLREHAPDRYTFHDLLRAQARDTADREEHASERKAALARVLDYFIAAVQHAHSVIDPLPGMGAAEHNLPPITDRDQAMRWWERERNNLLATVRAATQAQLDAQAVELAKALVPFHSHTGHAQDRHDVQCAALRSARRLGDQAAEAHVLVDLASACHYLGRRTEARTHYEEAITLARAAGSVLVEGRAVSRLGALCRSEGAYQQAEQHMRAALVLFRSIGDDRRAAVTLIGLAMVYERGGRYTESLRAFDEALPVIERIGPSVRVGRSYHGRGLLYRRLGRHQEAHEQFQLALRHAQSLHDREGELRALLGLGLVEYNQGKHQAALELLHRVLDMSHTDFEMIEAEALTATAAVHVALGDHDTAAPLHEEALAIVATHSVHDLRATILNNLADTYMAASRPAQAAARYRQALTHCHEIGLTHEETRANTGLAHALERSKGSP</sequence>
<dbReference type="Pfam" id="PF13181">
    <property type="entry name" value="TPR_8"/>
    <property type="match status" value="1"/>
</dbReference>
<dbReference type="GO" id="GO:0043531">
    <property type="term" value="F:ADP binding"/>
    <property type="evidence" value="ECO:0007669"/>
    <property type="project" value="InterPro"/>
</dbReference>
<dbReference type="Pfam" id="PF13424">
    <property type="entry name" value="TPR_12"/>
    <property type="match status" value="2"/>
</dbReference>
<proteinExistence type="predicted"/>
<dbReference type="InterPro" id="IPR027417">
    <property type="entry name" value="P-loop_NTPase"/>
</dbReference>
<dbReference type="PRINTS" id="PR00364">
    <property type="entry name" value="DISEASERSIST"/>
</dbReference>
<dbReference type="SUPFAM" id="SSF47413">
    <property type="entry name" value="lambda repressor-like DNA-binding domains"/>
    <property type="match status" value="1"/>
</dbReference>
<dbReference type="InterPro" id="IPR011990">
    <property type="entry name" value="TPR-like_helical_dom_sf"/>
</dbReference>
<evidence type="ECO:0000256" key="1">
    <source>
        <dbReference type="PROSITE-ProRule" id="PRU00339"/>
    </source>
</evidence>
<dbReference type="PROSITE" id="PS50005">
    <property type="entry name" value="TPR"/>
    <property type="match status" value="1"/>
</dbReference>
<dbReference type="Gene3D" id="1.10.260.40">
    <property type="entry name" value="lambda repressor-like DNA-binding domains"/>
    <property type="match status" value="1"/>
</dbReference>
<dbReference type="Proteomes" id="UP000063699">
    <property type="component" value="Chromosome"/>
</dbReference>
<dbReference type="Gene3D" id="1.25.40.10">
    <property type="entry name" value="Tetratricopeptide repeat domain"/>
    <property type="match status" value="2"/>
</dbReference>
<keyword evidence="5" id="KW-1185">Reference proteome</keyword>
<dbReference type="SMART" id="SM00530">
    <property type="entry name" value="HTH_XRE"/>
    <property type="match status" value="1"/>
</dbReference>
<evidence type="ECO:0000313" key="4">
    <source>
        <dbReference type="EMBL" id="ALG06338.1"/>
    </source>
</evidence>
<dbReference type="Pfam" id="PF00931">
    <property type="entry name" value="NB-ARC"/>
    <property type="match status" value="1"/>
</dbReference>
<evidence type="ECO:0000259" key="3">
    <source>
        <dbReference type="PROSITE" id="PS50943"/>
    </source>
</evidence>
<gene>
    <name evidence="4" type="ORF">AOZ06_04835</name>
</gene>
<dbReference type="PANTHER" id="PTHR47691:SF3">
    <property type="entry name" value="HTH-TYPE TRANSCRIPTIONAL REGULATOR RV0890C-RELATED"/>
    <property type="match status" value="1"/>
</dbReference>
<dbReference type="EMBL" id="CP012752">
    <property type="protein sequence ID" value="ALG06338.1"/>
    <property type="molecule type" value="Genomic_DNA"/>
</dbReference>
<name>A0A0N9HT08_9PSEU</name>
<dbReference type="STRING" id="860235.AOZ06_04835"/>
<dbReference type="PROSITE" id="PS50943">
    <property type="entry name" value="HTH_CROC1"/>
    <property type="match status" value="1"/>
</dbReference>
<dbReference type="GO" id="GO:0003677">
    <property type="term" value="F:DNA binding"/>
    <property type="evidence" value="ECO:0007669"/>
    <property type="project" value="InterPro"/>
</dbReference>
<dbReference type="Gene3D" id="3.40.50.300">
    <property type="entry name" value="P-loop containing nucleotide triphosphate hydrolases"/>
    <property type="match status" value="1"/>
</dbReference>
<organism evidence="4 5">
    <name type="scientific">Kibdelosporangium phytohabitans</name>
    <dbReference type="NCBI Taxonomy" id="860235"/>
    <lineage>
        <taxon>Bacteria</taxon>
        <taxon>Bacillati</taxon>
        <taxon>Actinomycetota</taxon>
        <taxon>Actinomycetes</taxon>
        <taxon>Pseudonocardiales</taxon>
        <taxon>Pseudonocardiaceae</taxon>
        <taxon>Kibdelosporangium</taxon>
    </lineage>
</organism>
<dbReference type="InterPro" id="IPR001387">
    <property type="entry name" value="Cro/C1-type_HTH"/>
</dbReference>
<accession>A0A0N9HT08</accession>
<dbReference type="InterPro" id="IPR002182">
    <property type="entry name" value="NB-ARC"/>
</dbReference>
<dbReference type="Pfam" id="PF13374">
    <property type="entry name" value="TPR_10"/>
    <property type="match status" value="1"/>
</dbReference>
<dbReference type="KEGG" id="kphy:AOZ06_04835"/>
<dbReference type="SUPFAM" id="SSF52540">
    <property type="entry name" value="P-loop containing nucleoside triphosphate hydrolases"/>
    <property type="match status" value="1"/>
</dbReference>
<dbReference type="SUPFAM" id="SSF48452">
    <property type="entry name" value="TPR-like"/>
    <property type="match status" value="2"/>
</dbReference>
<evidence type="ECO:0000313" key="5">
    <source>
        <dbReference type="Proteomes" id="UP000063699"/>
    </source>
</evidence>
<dbReference type="CDD" id="cd02019">
    <property type="entry name" value="NK"/>
    <property type="match status" value="1"/>
</dbReference>
<dbReference type="SMART" id="SM00028">
    <property type="entry name" value="TPR"/>
    <property type="match status" value="7"/>
</dbReference>
<dbReference type="Pfam" id="PF13560">
    <property type="entry name" value="HTH_31"/>
    <property type="match status" value="1"/>
</dbReference>
<feature type="repeat" description="TPR" evidence="1">
    <location>
        <begin position="692"/>
        <end position="725"/>
    </location>
</feature>
<dbReference type="AlphaFoldDB" id="A0A0N9HT08"/>
<feature type="domain" description="HTH cro/C1-type" evidence="3">
    <location>
        <begin position="5"/>
        <end position="60"/>
    </location>
</feature>
<dbReference type="PANTHER" id="PTHR47691">
    <property type="entry name" value="REGULATOR-RELATED"/>
    <property type="match status" value="1"/>
</dbReference>